<evidence type="ECO:0000313" key="1">
    <source>
        <dbReference type="EMBL" id="GAA2199957.1"/>
    </source>
</evidence>
<dbReference type="Proteomes" id="UP001501391">
    <property type="component" value="Unassembled WGS sequence"/>
</dbReference>
<sequence length="186" mass="19785">MAEAYPTPLAGQRITATLLRSMQPQVARKTADTQRAATTTTTADPHLTFDVAAGAVYIMDGIVKYDGPAAADLNLDWSAPTGSLGEWYGWGAGHSPVISWNNTPAMVTDSQQARGYPIRTETNDITSARSFGCLGTGGTPLTVALWGTLRVGSTAGTYSLDWAQLVSDATAVTLYTDSWIRLQRIA</sequence>
<dbReference type="RefSeq" id="WP_346163573.1">
    <property type="nucleotide sequence ID" value="NZ_BAAAOQ010000016.1"/>
</dbReference>
<reference evidence="1 2" key="1">
    <citation type="journal article" date="2019" name="Int. J. Syst. Evol. Microbiol.">
        <title>The Global Catalogue of Microorganisms (GCM) 10K type strain sequencing project: providing services to taxonomists for standard genome sequencing and annotation.</title>
        <authorList>
            <consortium name="The Broad Institute Genomics Platform"/>
            <consortium name="The Broad Institute Genome Sequencing Center for Infectious Disease"/>
            <person name="Wu L."/>
            <person name="Ma J."/>
        </authorList>
    </citation>
    <scope>NUCLEOTIDE SEQUENCE [LARGE SCALE GENOMIC DNA]</scope>
    <source>
        <strain evidence="1 2">JCM 14924</strain>
    </source>
</reference>
<dbReference type="EMBL" id="BAAAOQ010000016">
    <property type="protein sequence ID" value="GAA2199957.1"/>
    <property type="molecule type" value="Genomic_DNA"/>
</dbReference>
<proteinExistence type="predicted"/>
<protein>
    <submittedName>
        <fullName evidence="1">Uncharacterized protein</fullName>
    </submittedName>
</protein>
<keyword evidence="2" id="KW-1185">Reference proteome</keyword>
<organism evidence="1 2">
    <name type="scientific">Streptomyces bangladeshensis</name>
    <dbReference type="NCBI Taxonomy" id="295352"/>
    <lineage>
        <taxon>Bacteria</taxon>
        <taxon>Bacillati</taxon>
        <taxon>Actinomycetota</taxon>
        <taxon>Actinomycetes</taxon>
        <taxon>Kitasatosporales</taxon>
        <taxon>Streptomycetaceae</taxon>
        <taxon>Streptomyces</taxon>
    </lineage>
</organism>
<evidence type="ECO:0000313" key="2">
    <source>
        <dbReference type="Proteomes" id="UP001501391"/>
    </source>
</evidence>
<name>A0ABN3BSQ7_9ACTN</name>
<comment type="caution">
    <text evidence="1">The sequence shown here is derived from an EMBL/GenBank/DDBJ whole genome shotgun (WGS) entry which is preliminary data.</text>
</comment>
<gene>
    <name evidence="1" type="ORF">GCM10009787_48980</name>
</gene>
<accession>A0ABN3BSQ7</accession>